<organism evidence="1 2">
    <name type="scientific">Actinomadura mexicana</name>
    <dbReference type="NCBI Taxonomy" id="134959"/>
    <lineage>
        <taxon>Bacteria</taxon>
        <taxon>Bacillati</taxon>
        <taxon>Actinomycetota</taxon>
        <taxon>Actinomycetes</taxon>
        <taxon>Streptosporangiales</taxon>
        <taxon>Thermomonosporaceae</taxon>
        <taxon>Actinomadura</taxon>
    </lineage>
</organism>
<accession>A0A239CS12</accession>
<protein>
    <submittedName>
        <fullName evidence="1">Uncharacterized protein</fullName>
    </submittedName>
</protein>
<keyword evidence="2" id="KW-1185">Reference proteome</keyword>
<gene>
    <name evidence="1" type="ORF">SAMN06265355_11348</name>
</gene>
<dbReference type="AlphaFoldDB" id="A0A239CS12"/>
<dbReference type="Proteomes" id="UP000198420">
    <property type="component" value="Unassembled WGS sequence"/>
</dbReference>
<dbReference type="RefSeq" id="WP_089315046.1">
    <property type="nucleotide sequence ID" value="NZ_FZNP01000013.1"/>
</dbReference>
<name>A0A239CS12_9ACTN</name>
<dbReference type="OrthoDB" id="3475280at2"/>
<proteinExistence type="predicted"/>
<sequence>MDVVDFAYELETMLEGYPSMEPEYTLAHMSVLLREEPTEPTGRAMLVALWASRWYIKWRSTSEGDFDDYIDNAAQAGTVLRGLPCNAPERHSHTSLGDEAGPAEAGAIAASIIDAEAWSSAEPDAAVDAAKIEKYGCPAFLAMLAAEVVRDLEAAKQERFLVPATGHLDERYAADPDAFPADLERQRSTTIDPDAQAASVWAARRLRDDVPPDERACLALAVCFMVEAGRFGSPAPGVIRFFHDALTSLDPTAGSCDHAEGHPSLDLKDTPEHLRSRTPGALCSRRVTEEVDKAINAMVEHLDPDGGEGLRDHS</sequence>
<dbReference type="EMBL" id="FZNP01000013">
    <property type="protein sequence ID" value="SNS22163.1"/>
    <property type="molecule type" value="Genomic_DNA"/>
</dbReference>
<evidence type="ECO:0000313" key="1">
    <source>
        <dbReference type="EMBL" id="SNS22163.1"/>
    </source>
</evidence>
<reference evidence="2" key="1">
    <citation type="submission" date="2017-06" db="EMBL/GenBank/DDBJ databases">
        <authorList>
            <person name="Varghese N."/>
            <person name="Submissions S."/>
        </authorList>
    </citation>
    <scope>NUCLEOTIDE SEQUENCE [LARGE SCALE GENOMIC DNA]</scope>
    <source>
        <strain evidence="2">DSM 44485</strain>
    </source>
</reference>
<evidence type="ECO:0000313" key="2">
    <source>
        <dbReference type="Proteomes" id="UP000198420"/>
    </source>
</evidence>